<proteinExistence type="predicted"/>
<evidence type="ECO:0000313" key="2">
    <source>
        <dbReference type="EMBL" id="AKU08407.1"/>
    </source>
</evidence>
<feature type="transmembrane region" description="Helical" evidence="1">
    <location>
        <begin position="88"/>
        <end position="110"/>
    </location>
</feature>
<dbReference type="AlphaFoldDB" id="A0A0K1IV33"/>
<dbReference type="KEGG" id="hgi:ABY42_11925"/>
<keyword evidence="1" id="KW-0472">Membrane</keyword>
<organism evidence="2 3">
    <name type="scientific">Haloferax gibbonsii</name>
    <dbReference type="NCBI Taxonomy" id="35746"/>
    <lineage>
        <taxon>Archaea</taxon>
        <taxon>Methanobacteriati</taxon>
        <taxon>Methanobacteriota</taxon>
        <taxon>Stenosarchaea group</taxon>
        <taxon>Halobacteria</taxon>
        <taxon>Halobacteriales</taxon>
        <taxon>Haloferacaceae</taxon>
        <taxon>Haloferax</taxon>
    </lineage>
</organism>
<dbReference type="Pfam" id="PF25937">
    <property type="entry name" value="DUF7980"/>
    <property type="match status" value="1"/>
</dbReference>
<dbReference type="GeneID" id="25246673"/>
<evidence type="ECO:0000313" key="3">
    <source>
        <dbReference type="Proteomes" id="UP000066124"/>
    </source>
</evidence>
<accession>A0A0K1IV33</accession>
<dbReference type="EMBL" id="CP011947">
    <property type="protein sequence ID" value="AKU08407.1"/>
    <property type="molecule type" value="Genomic_DNA"/>
</dbReference>
<gene>
    <name evidence="2" type="ORF">ABY42_11925</name>
</gene>
<dbReference type="RefSeq" id="WP_050459599.1">
    <property type="nucleotide sequence ID" value="NZ_CP011947.1"/>
</dbReference>
<reference evidence="3" key="1">
    <citation type="journal article" date="2015" name="J. Biotechnol.">
        <title>Complete genome sequence of Haloferax gibbonsii strain ARA6, a potential producer of polyhydroxyalkanoates and halocins isolated from Araruama, Rio de Janeiro, Brasil.</title>
        <authorList>
            <person name="Pinto L.H."/>
            <person name="D'Alincourt Carvalho-Assef A.P."/>
            <person name="Vieira R.P."/>
            <person name="Clementino M.M."/>
            <person name="Albano R.M."/>
        </authorList>
    </citation>
    <scope>NUCLEOTIDE SEQUENCE [LARGE SCALE GENOMIC DNA]</scope>
    <source>
        <strain evidence="3">ARA6</strain>
    </source>
</reference>
<sequence>MERRRVKGGILAAIGFVLSPLSWWNDLVVNLPLAYAFGVAVSLISRSWFLPGVVAGYWLTNVVGFVLLHKGAVDAVSAESHPYTTRRFAKDFAISIGYTALVVLLVWFGFLTVPDGLLAALGR</sequence>
<keyword evidence="1" id="KW-0812">Transmembrane</keyword>
<dbReference type="Proteomes" id="UP000066124">
    <property type="component" value="Chromosome"/>
</dbReference>
<feature type="transmembrane region" description="Helical" evidence="1">
    <location>
        <begin position="46"/>
        <end position="68"/>
    </location>
</feature>
<dbReference type="PATRIC" id="fig|35746.4.peg.2582"/>
<protein>
    <submittedName>
        <fullName evidence="2">Uncharacterized protein</fullName>
    </submittedName>
</protein>
<evidence type="ECO:0000256" key="1">
    <source>
        <dbReference type="SAM" id="Phobius"/>
    </source>
</evidence>
<dbReference type="InterPro" id="IPR058286">
    <property type="entry name" value="DUF7980"/>
</dbReference>
<name>A0A0K1IV33_HALGI</name>
<keyword evidence="1" id="KW-1133">Transmembrane helix</keyword>